<comment type="caution">
    <text evidence="1">The sequence shown here is derived from an EMBL/GenBank/DDBJ whole genome shotgun (WGS) entry which is preliminary data.</text>
</comment>
<evidence type="ECO:0000313" key="2">
    <source>
        <dbReference type="Proteomes" id="UP001408789"/>
    </source>
</evidence>
<sequence length="124" mass="14326">MLKIMLMDQSWKNAGRNVCKSHTVQRFLSVFLFVPLGCEPFSYKSWFLSVFLFVPLGCEPFSYKCFCSVAVEHALLQLRSLFLVTSRIAQSQRSSRKAQLIPWTTDLIIVYSTTEQEVRMCSNN</sequence>
<dbReference type="EMBL" id="JBCNJP010000025">
    <property type="protein sequence ID" value="KAK9054171.1"/>
    <property type="molecule type" value="Genomic_DNA"/>
</dbReference>
<accession>A0AAP0CDW1</accession>
<name>A0AAP0CDW1_9ASTR</name>
<dbReference type="AlphaFoldDB" id="A0AAP0CDW1"/>
<dbReference type="Proteomes" id="UP001408789">
    <property type="component" value="Unassembled WGS sequence"/>
</dbReference>
<proteinExistence type="predicted"/>
<gene>
    <name evidence="1" type="ORF">SSX86_025248</name>
</gene>
<reference evidence="1 2" key="1">
    <citation type="submission" date="2024-04" db="EMBL/GenBank/DDBJ databases">
        <title>The reference genome of an endangered Asteraceae, Deinandra increscens subsp. villosa, native to the Central Coast of California.</title>
        <authorList>
            <person name="Guilliams M."/>
            <person name="Hasenstab-Lehman K."/>
            <person name="Meyer R."/>
            <person name="Mcevoy S."/>
        </authorList>
    </citation>
    <scope>NUCLEOTIDE SEQUENCE [LARGE SCALE GENOMIC DNA]</scope>
    <source>
        <tissue evidence="1">Leaf</tissue>
    </source>
</reference>
<evidence type="ECO:0000313" key="1">
    <source>
        <dbReference type="EMBL" id="KAK9054171.1"/>
    </source>
</evidence>
<keyword evidence="2" id="KW-1185">Reference proteome</keyword>
<protein>
    <submittedName>
        <fullName evidence="1">Uncharacterized protein</fullName>
    </submittedName>
</protein>
<organism evidence="1 2">
    <name type="scientific">Deinandra increscens subsp. villosa</name>
    <dbReference type="NCBI Taxonomy" id="3103831"/>
    <lineage>
        <taxon>Eukaryota</taxon>
        <taxon>Viridiplantae</taxon>
        <taxon>Streptophyta</taxon>
        <taxon>Embryophyta</taxon>
        <taxon>Tracheophyta</taxon>
        <taxon>Spermatophyta</taxon>
        <taxon>Magnoliopsida</taxon>
        <taxon>eudicotyledons</taxon>
        <taxon>Gunneridae</taxon>
        <taxon>Pentapetalae</taxon>
        <taxon>asterids</taxon>
        <taxon>campanulids</taxon>
        <taxon>Asterales</taxon>
        <taxon>Asteraceae</taxon>
        <taxon>Asteroideae</taxon>
        <taxon>Heliantheae alliance</taxon>
        <taxon>Madieae</taxon>
        <taxon>Madiinae</taxon>
        <taxon>Deinandra</taxon>
    </lineage>
</organism>